<reference evidence="1 2" key="1">
    <citation type="submission" date="2016-10" db="EMBL/GenBank/DDBJ databases">
        <title>Paenibacillus species isolates.</title>
        <authorList>
            <person name="Beno S.M."/>
        </authorList>
    </citation>
    <scope>NUCLEOTIDE SEQUENCE [LARGE SCALE GENOMIC DNA]</scope>
    <source>
        <strain evidence="1 2">FSL H7-0604</strain>
    </source>
</reference>
<organism evidence="1 2">
    <name type="scientific">Paenibacillus odorifer</name>
    <dbReference type="NCBI Taxonomy" id="189426"/>
    <lineage>
        <taxon>Bacteria</taxon>
        <taxon>Bacillati</taxon>
        <taxon>Bacillota</taxon>
        <taxon>Bacilli</taxon>
        <taxon>Bacillales</taxon>
        <taxon>Paenibacillaceae</taxon>
        <taxon>Paenibacillus</taxon>
    </lineage>
</organism>
<gene>
    <name evidence="1" type="ORF">BJP51_01935</name>
</gene>
<dbReference type="Proteomes" id="UP000187465">
    <property type="component" value="Unassembled WGS sequence"/>
</dbReference>
<sequence>MSYSLPILNKKIIYLDQFAISNMMKALNPHMRSNKEGKVDEFWLRLFERLDSLSKLQLIICPDSEIHNSESLLSGFYEPLKRMYELMSSGRTFFEKGIIQRRQIIEHFTNWLNGRADTSLNLDPQCVIHGKINAWSSRLILSVNMGDDDEVSEEIKTFREQSFVGLEEVFNYWVTSKNLDLIFWYKNEITSFGKVTMDKYIDYLSKLVRVHEFIDRLEEILPNDSVDIITSLLSILENHGVNKAGEMWEKITEYFREADFSQLPTLHISALLFAAIARQAAIGRKKPPNRGTMNDITMISTYMPYCDAMFIDKEFSNILLEIPEGHLNYKTKIFSINSKENFMEYLNNIEKSAAPNHIAKVNEVYGESWRNPYLTLYQKE</sequence>
<proteinExistence type="predicted"/>
<dbReference type="RefSeq" id="WP_036676972.1">
    <property type="nucleotide sequence ID" value="NZ_MKQP01000034.1"/>
</dbReference>
<accession>A0A1R0X3D0</accession>
<comment type="caution">
    <text evidence="1">The sequence shown here is derived from an EMBL/GenBank/DDBJ whole genome shotgun (WGS) entry which is preliminary data.</text>
</comment>
<evidence type="ECO:0000313" key="1">
    <source>
        <dbReference type="EMBL" id="OMD27894.1"/>
    </source>
</evidence>
<dbReference type="EMBL" id="MKQP01000034">
    <property type="protein sequence ID" value="OMD27894.1"/>
    <property type="molecule type" value="Genomic_DNA"/>
</dbReference>
<name>A0A1R0X3D0_9BACL</name>
<evidence type="ECO:0000313" key="2">
    <source>
        <dbReference type="Proteomes" id="UP000187465"/>
    </source>
</evidence>
<dbReference type="AlphaFoldDB" id="A0A1R0X3D0"/>
<protein>
    <submittedName>
        <fullName evidence="1">Uncharacterized protein</fullName>
    </submittedName>
</protein>